<gene>
    <name evidence="9" type="ORF">SCODWIG_02019</name>
</gene>
<evidence type="ECO:0000313" key="10">
    <source>
        <dbReference type="Proteomes" id="UP000262825"/>
    </source>
</evidence>
<dbReference type="SUPFAM" id="SSF50729">
    <property type="entry name" value="PH domain-like"/>
    <property type="match status" value="1"/>
</dbReference>
<evidence type="ECO:0000256" key="1">
    <source>
        <dbReference type="ARBA" id="ARBA00022723"/>
    </source>
</evidence>
<keyword evidence="1 5" id="KW-0479">Metal-binding</keyword>
<keyword evidence="10" id="KW-1185">Reference proteome</keyword>
<evidence type="ECO:0000256" key="6">
    <source>
        <dbReference type="SAM" id="MobiDB-lite"/>
    </source>
</evidence>
<dbReference type="GO" id="GO:0006891">
    <property type="term" value="P:intra-Golgi vesicle-mediated transport"/>
    <property type="evidence" value="ECO:0007669"/>
    <property type="project" value="TreeGrafter"/>
</dbReference>
<comment type="function">
    <text evidence="5">GTPase-activating protein for the ADP ribosylation factor family.</text>
</comment>
<dbReference type="Gene3D" id="1.10.220.150">
    <property type="entry name" value="Arf GTPase activating protein"/>
    <property type="match status" value="1"/>
</dbReference>
<dbReference type="InterPro" id="IPR001164">
    <property type="entry name" value="ArfGAP_dom"/>
</dbReference>
<dbReference type="InterPro" id="IPR037278">
    <property type="entry name" value="ARFGAP/RecO"/>
</dbReference>
<dbReference type="InterPro" id="IPR011993">
    <property type="entry name" value="PH-like_dom_sf"/>
</dbReference>
<dbReference type="VEuPathDB" id="FungiDB:SCODWIG_02019"/>
<feature type="compositionally biased region" description="Low complexity" evidence="6">
    <location>
        <begin position="528"/>
        <end position="547"/>
    </location>
</feature>
<dbReference type="PANTHER" id="PTHR23180:SF160">
    <property type="entry name" value="ADP-RIBOSYLATION FACTOR GTPASE-ACTIVATING PROTEIN EFFECTOR PROTEIN 1"/>
    <property type="match status" value="1"/>
</dbReference>
<feature type="domain" description="PH" evidence="7">
    <location>
        <begin position="116"/>
        <end position="195"/>
    </location>
</feature>
<comment type="subcellular location">
    <subcellularLocation>
        <location evidence="5">Cytoplasm</location>
    </subcellularLocation>
</comment>
<keyword evidence="2 4" id="KW-0863">Zinc-finger</keyword>
<dbReference type="GO" id="GO:0008270">
    <property type="term" value="F:zinc ion binding"/>
    <property type="evidence" value="ECO:0007669"/>
    <property type="project" value="UniProtKB-KW"/>
</dbReference>
<dbReference type="Proteomes" id="UP000262825">
    <property type="component" value="Unassembled WGS sequence"/>
</dbReference>
<dbReference type="GO" id="GO:0005096">
    <property type="term" value="F:GTPase activator activity"/>
    <property type="evidence" value="ECO:0007669"/>
    <property type="project" value="UniProtKB-KW"/>
</dbReference>
<dbReference type="PROSITE" id="PS50003">
    <property type="entry name" value="PH_DOMAIN"/>
    <property type="match status" value="1"/>
</dbReference>
<dbReference type="CDD" id="cd08204">
    <property type="entry name" value="ArfGap"/>
    <property type="match status" value="1"/>
</dbReference>
<dbReference type="GO" id="GO:0005802">
    <property type="term" value="C:trans-Golgi network"/>
    <property type="evidence" value="ECO:0007669"/>
    <property type="project" value="TreeGrafter"/>
</dbReference>
<keyword evidence="5" id="KW-0040">ANK repeat</keyword>
<reference evidence="10" key="1">
    <citation type="submission" date="2018-06" db="EMBL/GenBank/DDBJ databases">
        <authorList>
            <person name="Guldener U."/>
        </authorList>
    </citation>
    <scope>NUCLEOTIDE SEQUENCE [LARGE SCALE GENOMIC DNA]</scope>
    <source>
        <strain evidence="10">UTAD17</strain>
    </source>
</reference>
<feature type="compositionally biased region" description="Polar residues" evidence="6">
    <location>
        <begin position="569"/>
        <end position="583"/>
    </location>
</feature>
<dbReference type="PROSITE" id="PS50115">
    <property type="entry name" value="ARFGAP"/>
    <property type="match status" value="1"/>
</dbReference>
<protein>
    <recommendedName>
        <fullName evidence="5">ADP-ribosylation factor GTPase-activating protein</fullName>
    </recommendedName>
</protein>
<dbReference type="InterPro" id="IPR038508">
    <property type="entry name" value="ArfGAP_dom_sf"/>
</dbReference>
<dbReference type="CDD" id="cd00821">
    <property type="entry name" value="PH"/>
    <property type="match status" value="1"/>
</dbReference>
<dbReference type="SUPFAM" id="SSF57863">
    <property type="entry name" value="ArfGap/RecO-like zinc finger"/>
    <property type="match status" value="1"/>
</dbReference>
<keyword evidence="3 5" id="KW-0862">Zinc</keyword>
<feature type="compositionally biased region" description="Low complexity" evidence="6">
    <location>
        <begin position="501"/>
        <end position="512"/>
    </location>
</feature>
<dbReference type="GO" id="GO:0005768">
    <property type="term" value="C:endosome"/>
    <property type="evidence" value="ECO:0007669"/>
    <property type="project" value="TreeGrafter"/>
</dbReference>
<dbReference type="EMBL" id="UFAJ01000310">
    <property type="protein sequence ID" value="SSD60258.1"/>
    <property type="molecule type" value="Genomic_DNA"/>
</dbReference>
<feature type="region of interest" description="Disordered" evidence="6">
    <location>
        <begin position="56"/>
        <end position="80"/>
    </location>
</feature>
<evidence type="ECO:0000256" key="4">
    <source>
        <dbReference type="PROSITE-ProRule" id="PRU00288"/>
    </source>
</evidence>
<evidence type="ECO:0000259" key="8">
    <source>
        <dbReference type="PROSITE" id="PS50115"/>
    </source>
</evidence>
<organism evidence="9 10">
    <name type="scientific">Saccharomycodes ludwigii</name>
    <dbReference type="NCBI Taxonomy" id="36035"/>
    <lineage>
        <taxon>Eukaryota</taxon>
        <taxon>Fungi</taxon>
        <taxon>Dikarya</taxon>
        <taxon>Ascomycota</taxon>
        <taxon>Saccharomycotina</taxon>
        <taxon>Saccharomycetes</taxon>
        <taxon>Saccharomycodales</taxon>
        <taxon>Saccharomycodaceae</taxon>
        <taxon>Saccharomycodes</taxon>
    </lineage>
</organism>
<evidence type="ECO:0000256" key="3">
    <source>
        <dbReference type="ARBA" id="ARBA00022833"/>
    </source>
</evidence>
<feature type="compositionally biased region" description="Polar residues" evidence="6">
    <location>
        <begin position="71"/>
        <end position="80"/>
    </location>
</feature>
<evidence type="ECO:0000256" key="2">
    <source>
        <dbReference type="ARBA" id="ARBA00022771"/>
    </source>
</evidence>
<evidence type="ECO:0000256" key="5">
    <source>
        <dbReference type="RuleBase" id="RU369028"/>
    </source>
</evidence>
<dbReference type="PANTHER" id="PTHR23180">
    <property type="entry name" value="CENTAURIN/ARF"/>
    <property type="match status" value="1"/>
</dbReference>
<evidence type="ECO:0000313" key="9">
    <source>
        <dbReference type="EMBL" id="SSD60258.1"/>
    </source>
</evidence>
<dbReference type="SMART" id="SM00233">
    <property type="entry name" value="PH"/>
    <property type="match status" value="1"/>
</dbReference>
<keyword evidence="5" id="KW-0963">Cytoplasm</keyword>
<dbReference type="Pfam" id="PF01412">
    <property type="entry name" value="ArfGap"/>
    <property type="match status" value="1"/>
</dbReference>
<evidence type="ECO:0000259" key="7">
    <source>
        <dbReference type="PROSITE" id="PS50003"/>
    </source>
</evidence>
<dbReference type="InterPro" id="IPR045258">
    <property type="entry name" value="ACAP1/2/3-like"/>
</dbReference>
<keyword evidence="5" id="KW-0343">GTPase activation</keyword>
<feature type="domain" description="Arf-GAP" evidence="8">
    <location>
        <begin position="263"/>
        <end position="391"/>
    </location>
</feature>
<dbReference type="Pfam" id="PF00169">
    <property type="entry name" value="PH"/>
    <property type="match status" value="1"/>
</dbReference>
<dbReference type="AlphaFoldDB" id="A0A376B6F2"/>
<feature type="region of interest" description="Disordered" evidence="6">
    <location>
        <begin position="501"/>
        <end position="601"/>
    </location>
</feature>
<dbReference type="Gene3D" id="2.30.29.30">
    <property type="entry name" value="Pleckstrin-homology domain (PH domain)/Phosphotyrosine-binding domain (PTB)"/>
    <property type="match status" value="1"/>
</dbReference>
<keyword evidence="5" id="KW-0677">Repeat</keyword>
<name>A0A376B6F2_9ASCO</name>
<dbReference type="SMART" id="SM00105">
    <property type="entry name" value="ArfGap"/>
    <property type="match status" value="1"/>
</dbReference>
<accession>A0A376B6F2</accession>
<sequence>MSYILLSINVCSSDLVNANTTTTTNNNNPNNNNNEGKKIHKEGLLWVYTGLLNKKQQQQHPQQQSFHDNHATGNTANKDSSFINTSGGVDTNEHASASNNISSPIVASVNPSLTGWHKQWVVLSDNKLSEFSDWKSKGEILTRAALDVSFSCIKKLDKKANGFEIITPKGESRLYQAENNNDMENWIKALNVAIGLEHEKSKEKQSFDAINQSNNVLNDSAGGKIKNGIVAATHANSNTTTNTNNNLPPHQNELKLKNDTVDLSPLELVYSINDSNRTCCDCGSQDQVDWISINLLNVLCINCSGVHRSLGTHISKIRSLKLDTFNSKEMWELFNYVSNKNCNSIYEATLDPKLKAKWFKDPSNVTQLDRNNFIRSKYVDKKFVYFKEPRINSASTNDDRKKLQNSLVKSIHVNSIYMIQQLVGEGVDLNFDSLSILVYSLKHFIYKNEQPVFYITEFLILNGLKVEKIPSTIQLTTAQRNYWINQLENMGVLMNDNRDNNNSFSLNSNDSVNRSHTFANHSQKSKTHNLSNINNSSHNNPNTNNNIPRRRTLAYNSTNKTNKDHAYAGNTSLSPIGSPTSSGGLAFPKNLKFPKLGSNNK</sequence>
<dbReference type="InterPro" id="IPR001849">
    <property type="entry name" value="PH_domain"/>
</dbReference>
<proteinExistence type="predicted"/>